<feature type="compositionally biased region" description="Basic and acidic residues" evidence="1">
    <location>
        <begin position="1432"/>
        <end position="1441"/>
    </location>
</feature>
<feature type="region of interest" description="Disordered" evidence="1">
    <location>
        <begin position="1"/>
        <end position="24"/>
    </location>
</feature>
<evidence type="ECO:0000313" key="2">
    <source>
        <dbReference type="EMBL" id="EJK72515.1"/>
    </source>
</evidence>
<keyword evidence="3" id="KW-1185">Reference proteome</keyword>
<evidence type="ECO:0000313" key="3">
    <source>
        <dbReference type="Proteomes" id="UP000266841"/>
    </source>
</evidence>
<accession>K0T488</accession>
<reference evidence="2 3" key="1">
    <citation type="journal article" date="2012" name="Genome Biol.">
        <title>Genome and low-iron response of an oceanic diatom adapted to chronic iron limitation.</title>
        <authorList>
            <person name="Lommer M."/>
            <person name="Specht M."/>
            <person name="Roy A.S."/>
            <person name="Kraemer L."/>
            <person name="Andreson R."/>
            <person name="Gutowska M.A."/>
            <person name="Wolf J."/>
            <person name="Bergner S.V."/>
            <person name="Schilhabel M.B."/>
            <person name="Klostermeier U.C."/>
            <person name="Beiko R.G."/>
            <person name="Rosenstiel P."/>
            <person name="Hippler M."/>
            <person name="Laroche J."/>
        </authorList>
    </citation>
    <scope>NUCLEOTIDE SEQUENCE [LARGE SCALE GENOMIC DNA]</scope>
    <source>
        <strain evidence="2 3">CCMP1005</strain>
    </source>
</reference>
<feature type="region of interest" description="Disordered" evidence="1">
    <location>
        <begin position="1397"/>
        <end position="1441"/>
    </location>
</feature>
<dbReference type="Proteomes" id="UP000266841">
    <property type="component" value="Unassembled WGS sequence"/>
</dbReference>
<dbReference type="OrthoDB" id="46842at2759"/>
<comment type="caution">
    <text evidence="2">The sequence shown here is derived from an EMBL/GenBank/DDBJ whole genome shotgun (WGS) entry which is preliminary data.</text>
</comment>
<sequence>MAVTAGREGSTMSSAASEGRGRNTEILSTTTFSLQRLGLLREEIWGSDATDDGNFTWRARDHFSEILGGESNTAACPGTAPRAEPMNTVDVDAETNSLAVSLSHVADTTQQLLRKVGTATHGLDAEAVRQAFHAAACAIVEGREEESGPSTSLNAYYHPPLKMAVDAIRMARIQNCDEARGKTVPAFLKKNNSIPWFHLPSVSAKGKPSGESKQEEKKPKKRAAASDGAPSAKKKAKVADKQKKVASKVTASKIADAKKKKATAKTPVKRNEPLSRLIFVKAISGIVGDGTVSEDTGDLSEDALEAADRLKTRVLESANNSSRRFDQRREFQMDCHLGQKSTEFLRSTSATPPLLSLAPLQNPFLCETVRNSDAIVRPTNVGGACKVDAEWTKSCLPRLLATLKRGRHAILHDAKWTDREFRVADLLHNLISLPTSSLSLRGHCNFGPHLIVTSRGADFDSFSDAFESSGIGLRLFKYRGSGKERAHLRKQLAQGIPGLPSSPFHVVLVAYSDLIADRVHFRKMSFQAAILDDGMSLLGCANADPDSNIHKIWERMWNDIEPNSMIGGLGEVSNRSNGWLTARYRILLASSMTAVFKGQAYKASAKGLLCFLCPEASDVMKEIWEANRAFSCRDTINSIRGQIATSMAVYTGDGNVRDPRGLTSLALQSMNGEFPANNIFANNVVSVDGDSFEEVNGSKSRPYAISWFRLDASIRHELGALNQAPKATISQKVLPASCLTVSGAGGLVSGQYAYRPAVNRSFNSEQWRQHTAAAQRARATCERRTKSPLHDCVQNEEGASIKTLGQGSGDMNMQAGVVLDADKLVANSSHTPPKEAVVPVVKEPEADVDGRDVTADEAAAALAVIDVKAIPPHSTLPSHISEINRSYPLQHIEASVDSLGKVPTAGSLRYRTLELIITSVSPELSQKRPEHRRWIISVASAYLGVNGKLCTNLEPISRDIRKRMERRCRLCLGKNFAHLILYGEEATRKAQKEGEDAVAAFDKAGFDPKVAPKVRRASSKGAMTTSKLPPPEINPKCLDSKELSRLVSDTAFMLSSGNKGSSKLALVLSRRDVAEEDENGLRRIISSAPDTKLRSYSPSTAACASGRGERIAAPMSLGQSVQRFINSGNTAVLVGINPSDFNWKISDFIQSQNLPHPDAYTRLLNEEFGPKGKNRSEKIRSCTVPACELPFTFAVESCNIGGNSFCGESAAAVQFNPTKFSNFQITAKSDHVVTINGKRLVPKSGPIPLKHMDVCSVGSRVFAFIEVKNVFLSLSHQLKVFSELRPLFRREGDLSVLPLLGCVSSVLACFPEVLRSIDVPALHVLHHQAAGEVEIYEFERGSDTFQLPWLLLARASSPAYAVALADCGQTDAAQIDGRSYLFLLGVGRLRLTMVSGAGPPHEATSRENDTQPCGELWPLQKDGRIPSPPHQSNRDDTFSFG</sequence>
<dbReference type="eggNOG" id="ENOG502SJGN">
    <property type="taxonomic scope" value="Eukaryota"/>
</dbReference>
<proteinExistence type="predicted"/>
<gene>
    <name evidence="2" type="ORF">THAOC_05949</name>
</gene>
<dbReference type="EMBL" id="AGNL01005717">
    <property type="protein sequence ID" value="EJK72515.1"/>
    <property type="molecule type" value="Genomic_DNA"/>
</dbReference>
<name>K0T488_THAOC</name>
<feature type="region of interest" description="Disordered" evidence="1">
    <location>
        <begin position="198"/>
        <end position="268"/>
    </location>
</feature>
<organism evidence="2 3">
    <name type="scientific">Thalassiosira oceanica</name>
    <name type="common">Marine diatom</name>
    <dbReference type="NCBI Taxonomy" id="159749"/>
    <lineage>
        <taxon>Eukaryota</taxon>
        <taxon>Sar</taxon>
        <taxon>Stramenopiles</taxon>
        <taxon>Ochrophyta</taxon>
        <taxon>Bacillariophyta</taxon>
        <taxon>Coscinodiscophyceae</taxon>
        <taxon>Thalassiosirophycidae</taxon>
        <taxon>Thalassiosirales</taxon>
        <taxon>Thalassiosiraceae</taxon>
        <taxon>Thalassiosira</taxon>
    </lineage>
</organism>
<feature type="compositionally biased region" description="Basic and acidic residues" evidence="1">
    <location>
        <begin position="208"/>
        <end position="218"/>
    </location>
</feature>
<feature type="region of interest" description="Disordered" evidence="1">
    <location>
        <begin position="1012"/>
        <end position="1035"/>
    </location>
</feature>
<protein>
    <submittedName>
        <fullName evidence="2">Uncharacterized protein</fullName>
    </submittedName>
</protein>
<evidence type="ECO:0000256" key="1">
    <source>
        <dbReference type="SAM" id="MobiDB-lite"/>
    </source>
</evidence>